<comment type="catalytic activity">
    <reaction evidence="1">
        <text>ATP + H2O = ADP + phosphate + H(+)</text>
        <dbReference type="Rhea" id="RHEA:13065"/>
        <dbReference type="ChEBI" id="CHEBI:15377"/>
        <dbReference type="ChEBI" id="CHEBI:15378"/>
        <dbReference type="ChEBI" id="CHEBI:30616"/>
        <dbReference type="ChEBI" id="CHEBI:43474"/>
        <dbReference type="ChEBI" id="CHEBI:456216"/>
        <dbReference type="EC" id="5.6.2.3"/>
    </reaction>
</comment>
<keyword evidence="1" id="KW-0547">Nucleotide-binding</keyword>
<dbReference type="PANTHER" id="PTHR47642:SF5">
    <property type="entry name" value="ATP-DEPENDENT DNA HELICASE"/>
    <property type="match status" value="1"/>
</dbReference>
<dbReference type="OrthoDB" id="1884788at2759"/>
<feature type="domain" description="DNA helicase Pif1-like DEAD-box helicase" evidence="2">
    <location>
        <begin position="8"/>
        <end position="114"/>
    </location>
</feature>
<dbReference type="EC" id="5.6.2.3" evidence="1"/>
<evidence type="ECO:0000313" key="3">
    <source>
        <dbReference type="EMBL" id="CAG8767787.1"/>
    </source>
</evidence>
<keyword evidence="4" id="KW-1185">Reference proteome</keyword>
<organism evidence="3 4">
    <name type="scientific">Racocetra fulgida</name>
    <dbReference type="NCBI Taxonomy" id="60492"/>
    <lineage>
        <taxon>Eukaryota</taxon>
        <taxon>Fungi</taxon>
        <taxon>Fungi incertae sedis</taxon>
        <taxon>Mucoromycota</taxon>
        <taxon>Glomeromycotina</taxon>
        <taxon>Glomeromycetes</taxon>
        <taxon>Diversisporales</taxon>
        <taxon>Gigasporaceae</taxon>
        <taxon>Racocetra</taxon>
    </lineage>
</organism>
<feature type="non-terminal residue" evidence="3">
    <location>
        <position position="236"/>
    </location>
</feature>
<dbReference type="InterPro" id="IPR051055">
    <property type="entry name" value="PIF1_helicase"/>
</dbReference>
<dbReference type="GO" id="GO:0006281">
    <property type="term" value="P:DNA repair"/>
    <property type="evidence" value="ECO:0007669"/>
    <property type="project" value="UniProtKB-KW"/>
</dbReference>
<dbReference type="Gene3D" id="3.40.50.300">
    <property type="entry name" value="P-loop containing nucleotide triphosphate hydrolases"/>
    <property type="match status" value="1"/>
</dbReference>
<dbReference type="GO" id="GO:0016787">
    <property type="term" value="F:hydrolase activity"/>
    <property type="evidence" value="ECO:0007669"/>
    <property type="project" value="UniProtKB-KW"/>
</dbReference>
<keyword evidence="1" id="KW-0347">Helicase</keyword>
<dbReference type="PANTHER" id="PTHR47642">
    <property type="entry name" value="ATP-DEPENDENT DNA HELICASE"/>
    <property type="match status" value="1"/>
</dbReference>
<protein>
    <recommendedName>
        <fullName evidence="1">ATP-dependent DNA helicase</fullName>
        <ecNumber evidence="1">5.6.2.3</ecNumber>
    </recommendedName>
</protein>
<keyword evidence="1" id="KW-0234">DNA repair</keyword>
<dbReference type="Pfam" id="PF05970">
    <property type="entry name" value="PIF1"/>
    <property type="match status" value="1"/>
</dbReference>
<dbReference type="EMBL" id="CAJVPZ010044588">
    <property type="protein sequence ID" value="CAG8767787.1"/>
    <property type="molecule type" value="Genomic_DNA"/>
</dbReference>
<dbReference type="GO" id="GO:0006310">
    <property type="term" value="P:DNA recombination"/>
    <property type="evidence" value="ECO:0007669"/>
    <property type="project" value="UniProtKB-KW"/>
</dbReference>
<dbReference type="GO" id="GO:0043139">
    <property type="term" value="F:5'-3' DNA helicase activity"/>
    <property type="evidence" value="ECO:0007669"/>
    <property type="project" value="UniProtKB-EC"/>
</dbReference>
<keyword evidence="1" id="KW-0067">ATP-binding</keyword>
<dbReference type="GO" id="GO:0005524">
    <property type="term" value="F:ATP binding"/>
    <property type="evidence" value="ECO:0007669"/>
    <property type="project" value="UniProtKB-KW"/>
</dbReference>
<comment type="cofactor">
    <cofactor evidence="1">
        <name>Mg(2+)</name>
        <dbReference type="ChEBI" id="CHEBI:18420"/>
    </cofactor>
</comment>
<dbReference type="GO" id="GO:0000723">
    <property type="term" value="P:telomere maintenance"/>
    <property type="evidence" value="ECO:0007669"/>
    <property type="project" value="InterPro"/>
</dbReference>
<comment type="similarity">
    <text evidence="1">Belongs to the helicase family.</text>
</comment>
<evidence type="ECO:0000259" key="2">
    <source>
        <dbReference type="Pfam" id="PF05970"/>
    </source>
</evidence>
<reference evidence="3" key="1">
    <citation type="submission" date="2021-06" db="EMBL/GenBank/DDBJ databases">
        <authorList>
            <person name="Kallberg Y."/>
            <person name="Tangrot J."/>
            <person name="Rosling A."/>
        </authorList>
    </citation>
    <scope>NUCLEOTIDE SEQUENCE</scope>
    <source>
        <strain evidence="3">IN212</strain>
    </source>
</reference>
<proteinExistence type="inferred from homology"/>
<sequence>IDHDIENSPIIVLAPTGVAAFNIHSKMIYSALSIPVTGTNFDIAGKRLKKLQKKLTGVVYVIIDEKSMVGCRMLVLIDMRLYQAFSEHQNQPFGGQSVILVGDFGQLPLVLDYPMYAQSLSHDPLSNDGIVAYKQFQEVYQLDIVHCQSDDSDEQLLSTQFNGSSSIQPSEYEQFSDTIYILLQKVDVDKVNISKLRSLNRPIARIHAVHTGIEASKADSDIAKEVRVLCSKQIYV</sequence>
<dbReference type="Proteomes" id="UP000789396">
    <property type="component" value="Unassembled WGS sequence"/>
</dbReference>
<dbReference type="AlphaFoldDB" id="A0A9N9J781"/>
<gene>
    <name evidence="3" type="ORF">RFULGI_LOCUS14826</name>
</gene>
<keyword evidence="1" id="KW-0227">DNA damage</keyword>
<comment type="caution">
    <text evidence="3">The sequence shown here is derived from an EMBL/GenBank/DDBJ whole genome shotgun (WGS) entry which is preliminary data.</text>
</comment>
<dbReference type="InterPro" id="IPR010285">
    <property type="entry name" value="DNA_helicase_pif1-like_DEAD"/>
</dbReference>
<name>A0A9N9J781_9GLOM</name>
<accession>A0A9N9J781</accession>
<keyword evidence="1" id="KW-0233">DNA recombination</keyword>
<dbReference type="SUPFAM" id="SSF52540">
    <property type="entry name" value="P-loop containing nucleoside triphosphate hydrolases"/>
    <property type="match status" value="1"/>
</dbReference>
<evidence type="ECO:0000313" key="4">
    <source>
        <dbReference type="Proteomes" id="UP000789396"/>
    </source>
</evidence>
<keyword evidence="1" id="KW-0378">Hydrolase</keyword>
<dbReference type="InterPro" id="IPR027417">
    <property type="entry name" value="P-loop_NTPase"/>
</dbReference>
<evidence type="ECO:0000256" key="1">
    <source>
        <dbReference type="RuleBase" id="RU363044"/>
    </source>
</evidence>